<dbReference type="AlphaFoldDB" id="A0A165IUY0"/>
<dbReference type="PROSITE" id="PS51471">
    <property type="entry name" value="FE2OG_OXY"/>
    <property type="match status" value="1"/>
</dbReference>
<dbReference type="Pfam" id="PF03171">
    <property type="entry name" value="2OG-FeII_Oxy"/>
    <property type="match status" value="1"/>
</dbReference>
<evidence type="ECO:0000259" key="2">
    <source>
        <dbReference type="PROSITE" id="PS51471"/>
    </source>
</evidence>
<dbReference type="InterPro" id="IPR027443">
    <property type="entry name" value="IPNS-like_sf"/>
</dbReference>
<dbReference type="PANTHER" id="PTHR47990">
    <property type="entry name" value="2-OXOGLUTARATE (2OG) AND FE(II)-DEPENDENT OXYGENASE SUPERFAMILY PROTEIN-RELATED"/>
    <property type="match status" value="1"/>
</dbReference>
<sequence>MGDAGLPSYPSLPPFPDDIETAPLVTLQLKKLLASDPEEMAALFKCGKELGFFYLNLMGCEQGEKLFYDAQSLLRLEKQFFDLPPEEKAMCDRDTLKGANGYYGYKGMGKSIMDAKGTKDKHECYNLKKDDIVGNTEPLDRPQLISDNIDLFRSYATNAQSIITLLLKHFDTLLGLPPNTLPNLHRLHAESGDHVRFLTAPPQPPEDRGVNAGAHTDFGSLTVLFNWLGGLQVQLPGRTDWTYVRPVPGCAIVNLGDAMVKFTAGLLRSNIHRVVNPPGAQAEETRYSLVYFSRPEDTVPLKRLKGGLIDLQPQAAEPEEGLTSKEWILKRGLANKVAPDWTPQKFLESRGTEGGREAYD</sequence>
<dbReference type="GO" id="GO:0046872">
    <property type="term" value="F:metal ion binding"/>
    <property type="evidence" value="ECO:0007669"/>
    <property type="project" value="UniProtKB-KW"/>
</dbReference>
<dbReference type="InterPro" id="IPR005123">
    <property type="entry name" value="Oxoglu/Fe-dep_dioxygenase_dom"/>
</dbReference>
<keyword evidence="1" id="KW-0479">Metal-binding</keyword>
<dbReference type="InterPro" id="IPR050231">
    <property type="entry name" value="Iron_ascorbate_oxido_reductase"/>
</dbReference>
<keyword evidence="1" id="KW-0560">Oxidoreductase</keyword>
<reference evidence="3 4" key="1">
    <citation type="journal article" date="2016" name="Mol. Biol. Evol.">
        <title>Comparative Genomics of Early-Diverging Mushroom-Forming Fungi Provides Insights into the Origins of Lignocellulose Decay Capabilities.</title>
        <authorList>
            <person name="Nagy L.G."/>
            <person name="Riley R."/>
            <person name="Tritt A."/>
            <person name="Adam C."/>
            <person name="Daum C."/>
            <person name="Floudas D."/>
            <person name="Sun H."/>
            <person name="Yadav J.S."/>
            <person name="Pangilinan J."/>
            <person name="Larsson K.H."/>
            <person name="Matsuura K."/>
            <person name="Barry K."/>
            <person name="Labutti K."/>
            <person name="Kuo R."/>
            <person name="Ohm R.A."/>
            <person name="Bhattacharya S.S."/>
            <person name="Shirouzu T."/>
            <person name="Yoshinaga Y."/>
            <person name="Martin F.M."/>
            <person name="Grigoriev I.V."/>
            <person name="Hibbett D.S."/>
        </authorList>
    </citation>
    <scope>NUCLEOTIDE SEQUENCE [LARGE SCALE GENOMIC DNA]</scope>
    <source>
        <strain evidence="3 4">HHB12733</strain>
    </source>
</reference>
<accession>A0A165IUY0</accession>
<dbReference type="GO" id="GO:0016491">
    <property type="term" value="F:oxidoreductase activity"/>
    <property type="evidence" value="ECO:0007669"/>
    <property type="project" value="UniProtKB-KW"/>
</dbReference>
<dbReference type="Proteomes" id="UP000076842">
    <property type="component" value="Unassembled WGS sequence"/>
</dbReference>
<evidence type="ECO:0000313" key="4">
    <source>
        <dbReference type="Proteomes" id="UP000076842"/>
    </source>
</evidence>
<proteinExistence type="inferred from homology"/>
<name>A0A165IUY0_9BASI</name>
<evidence type="ECO:0000313" key="3">
    <source>
        <dbReference type="EMBL" id="KZT61011.1"/>
    </source>
</evidence>
<dbReference type="Gene3D" id="2.60.120.330">
    <property type="entry name" value="B-lactam Antibiotic, Isopenicillin N Synthase, Chain"/>
    <property type="match status" value="1"/>
</dbReference>
<dbReference type="InterPro" id="IPR026992">
    <property type="entry name" value="DIOX_N"/>
</dbReference>
<dbReference type="OrthoDB" id="406156at2759"/>
<comment type="similarity">
    <text evidence="1">Belongs to the iron/ascorbate-dependent oxidoreductase family.</text>
</comment>
<dbReference type="Pfam" id="PF14226">
    <property type="entry name" value="DIOX_N"/>
    <property type="match status" value="1"/>
</dbReference>
<dbReference type="EMBL" id="KV423926">
    <property type="protein sequence ID" value="KZT61011.1"/>
    <property type="molecule type" value="Genomic_DNA"/>
</dbReference>
<dbReference type="InParanoid" id="A0A165IUY0"/>
<dbReference type="InterPro" id="IPR044861">
    <property type="entry name" value="IPNS-like_FE2OG_OXY"/>
</dbReference>
<gene>
    <name evidence="3" type="ORF">CALCODRAFT_428392</name>
</gene>
<feature type="domain" description="Fe2OG dioxygenase" evidence="2">
    <location>
        <begin position="191"/>
        <end position="295"/>
    </location>
</feature>
<organism evidence="3 4">
    <name type="scientific">Calocera cornea HHB12733</name>
    <dbReference type="NCBI Taxonomy" id="1353952"/>
    <lineage>
        <taxon>Eukaryota</taxon>
        <taxon>Fungi</taxon>
        <taxon>Dikarya</taxon>
        <taxon>Basidiomycota</taxon>
        <taxon>Agaricomycotina</taxon>
        <taxon>Dacrymycetes</taxon>
        <taxon>Dacrymycetales</taxon>
        <taxon>Dacrymycetaceae</taxon>
        <taxon>Calocera</taxon>
    </lineage>
</organism>
<evidence type="ECO:0000256" key="1">
    <source>
        <dbReference type="RuleBase" id="RU003682"/>
    </source>
</evidence>
<dbReference type="STRING" id="1353952.A0A165IUY0"/>
<keyword evidence="1" id="KW-0408">Iron</keyword>
<dbReference type="SUPFAM" id="SSF51197">
    <property type="entry name" value="Clavaminate synthase-like"/>
    <property type="match status" value="1"/>
</dbReference>
<keyword evidence="4" id="KW-1185">Reference proteome</keyword>
<protein>
    <submittedName>
        <fullName evidence="3">Clavaminate synthase-like protein</fullName>
    </submittedName>
</protein>